<dbReference type="AlphaFoldDB" id="A0A0M8MXJ8"/>
<gene>
    <name evidence="11" type="ORF">Malapachy_2519</name>
</gene>
<feature type="binding site" evidence="9">
    <location>
        <position position="59"/>
    </location>
    <ligand>
        <name>FAD</name>
        <dbReference type="ChEBI" id="CHEBI:57692"/>
    </ligand>
</feature>
<feature type="binding site" evidence="9">
    <location>
        <begin position="424"/>
        <end position="426"/>
    </location>
    <ligand>
        <name>FAD</name>
        <dbReference type="ChEBI" id="CHEBI:57692"/>
    </ligand>
</feature>
<dbReference type="Gene3D" id="3.40.50.720">
    <property type="entry name" value="NAD(P)-binding Rossmann-like Domain"/>
    <property type="match status" value="1"/>
</dbReference>
<evidence type="ECO:0000256" key="2">
    <source>
        <dbReference type="ARBA" id="ARBA00008312"/>
    </source>
</evidence>
<feature type="binding site" evidence="10">
    <location>
        <position position="424"/>
    </location>
    <ligand>
        <name>NADP(+)</name>
        <dbReference type="ChEBI" id="CHEBI:58349"/>
    </ligand>
</feature>
<comment type="cofactor">
    <cofactor evidence="1 8 9">
        <name>FAD</name>
        <dbReference type="ChEBI" id="CHEBI:57692"/>
    </cofactor>
</comment>
<keyword evidence="3 8" id="KW-0285">Flavoprotein</keyword>
<dbReference type="InterPro" id="IPR055275">
    <property type="entry name" value="Ferredox_Rdtase"/>
</dbReference>
<evidence type="ECO:0000256" key="5">
    <source>
        <dbReference type="ARBA" id="ARBA00022857"/>
    </source>
</evidence>
<feature type="binding site" evidence="10">
    <location>
        <begin position="245"/>
        <end position="246"/>
    </location>
    <ligand>
        <name>NADP(+)</name>
        <dbReference type="ChEBI" id="CHEBI:58349"/>
    </ligand>
</feature>
<dbReference type="SUPFAM" id="SSF51971">
    <property type="entry name" value="Nucleotide-binding domain"/>
    <property type="match status" value="1"/>
</dbReference>
<accession>A0A0M8MXJ8</accession>
<name>A0A0M8MXJ8_9BASI</name>
<feature type="binding site" evidence="9">
    <location>
        <position position="417"/>
    </location>
    <ligand>
        <name>FAD</name>
        <dbReference type="ChEBI" id="CHEBI:57692"/>
    </ligand>
</feature>
<feature type="binding site" evidence="9">
    <location>
        <position position="67"/>
    </location>
    <ligand>
        <name>FAD</name>
        <dbReference type="ChEBI" id="CHEBI:57692"/>
    </ligand>
</feature>
<evidence type="ECO:0000256" key="4">
    <source>
        <dbReference type="ARBA" id="ARBA00022827"/>
    </source>
</evidence>
<evidence type="ECO:0000256" key="1">
    <source>
        <dbReference type="ARBA" id="ARBA00001974"/>
    </source>
</evidence>
<keyword evidence="4 8" id="KW-0274">FAD</keyword>
<dbReference type="PRINTS" id="PR00368">
    <property type="entry name" value="FADPNR"/>
</dbReference>
<sequence>MQPTVWRSFATTCTRRAPPMRLAVVGTGPSGFYAASRILHQFDKAHGTGDNGVEVHMYERLPTPFGLVRYGVAPDHPEVRNVENKFDEVLRDPRVTFLGNVCVTAEATSSIPAPTEHIALPSLAPYYTHILYAYGASDARHLHVPGSAPGELANVASALDFVQWYNGHPDAHGANAARWEQIDGSTLRNVAVVGAGNVAIDVARILLRQSAFAPADQSLRHTDVPQSVLDCLRSWQVENVGLFVRRGAAQLAFTNKELREMLALPHAPFQPMDAAHLSQALAIVAQSEEVGHKRAMTRLLKQLQKGSACTYKADHKPRWGVHLLRAPKAFHGRDGRVVEAEWAVTQVSEQGQAIDTGDSVTTDVDLVLSSVGYRSRPLPGTATNVPFDDLRAIIPNERRRVVNQDGHIVPGMYVAGWLATGPVGVIVSTMIDAYSAADEMLHDWRENPTTSTLCASYGVPTAERGLPEALEGKRIVHYDDWLRIDAAEKERGRALDKPREKFVRVQDMLDIL</sequence>
<keyword evidence="12" id="KW-1185">Reference proteome</keyword>
<dbReference type="VEuPathDB" id="FungiDB:Malapachy_2519"/>
<dbReference type="RefSeq" id="XP_017993392.1">
    <property type="nucleotide sequence ID" value="XM_018137008.1"/>
</dbReference>
<dbReference type="InterPro" id="IPR021163">
    <property type="entry name" value="Ferredox_Rdtase_adrenod"/>
</dbReference>
<feature type="binding site" evidence="10">
    <location>
        <position position="257"/>
    </location>
    <ligand>
        <name>NADP(+)</name>
        <dbReference type="ChEBI" id="CHEBI:58349"/>
    </ligand>
</feature>
<dbReference type="PANTHER" id="PTHR48467">
    <property type="entry name" value="GLUTAMATE SYNTHASE 1 [NADH], CHLOROPLASTIC-LIKE"/>
    <property type="match status" value="1"/>
</dbReference>
<protein>
    <recommendedName>
        <fullName evidence="8">NADPH:adrenodoxin oxidoreductase, mitochondrial</fullName>
        <ecNumber evidence="8">1.18.1.6</ecNumber>
    </recommendedName>
</protein>
<reference evidence="11 12" key="1">
    <citation type="submission" date="2015-07" db="EMBL/GenBank/DDBJ databases">
        <title>Draft Genome Sequence of Malassezia furfur CBS1878 and Malassezia pachydermatis CBS1879.</title>
        <authorList>
            <person name="Triana S."/>
            <person name="Ohm R."/>
            <person name="Gonzalez A."/>
            <person name="DeCock H."/>
            <person name="Restrepo S."/>
            <person name="Celis A."/>
        </authorList>
    </citation>
    <scope>NUCLEOTIDE SEQUENCE [LARGE SCALE GENOMIC DNA]</scope>
    <source>
        <strain evidence="11 12">CBS 1879</strain>
    </source>
</reference>
<evidence type="ECO:0000256" key="3">
    <source>
        <dbReference type="ARBA" id="ARBA00022630"/>
    </source>
</evidence>
<keyword evidence="5 8" id="KW-0521">NADP</keyword>
<dbReference type="GO" id="GO:0005739">
    <property type="term" value="C:mitochondrion"/>
    <property type="evidence" value="ECO:0007669"/>
    <property type="project" value="UniProtKB-SubCell"/>
</dbReference>
<comment type="similarity">
    <text evidence="2 8">Belongs to the ferredoxin--NADP reductase type 1 family.</text>
</comment>
<evidence type="ECO:0000313" key="12">
    <source>
        <dbReference type="Proteomes" id="UP000037751"/>
    </source>
</evidence>
<feature type="binding site" evidence="9">
    <location>
        <position position="103"/>
    </location>
    <ligand>
        <name>FAD</name>
        <dbReference type="ChEBI" id="CHEBI:57692"/>
    </ligand>
</feature>
<dbReference type="OrthoDB" id="333024at2759"/>
<evidence type="ECO:0000256" key="10">
    <source>
        <dbReference type="PIRSR" id="PIRSR000362-2"/>
    </source>
</evidence>
<dbReference type="GeneID" id="28728883"/>
<comment type="subcellular location">
    <subcellularLocation>
        <location evidence="8">Mitochondrion</location>
    </subcellularLocation>
</comment>
<evidence type="ECO:0000256" key="9">
    <source>
        <dbReference type="PIRSR" id="PIRSR000362-1"/>
    </source>
</evidence>
<keyword evidence="6 8" id="KW-0560">Oxidoreductase</keyword>
<comment type="catalytic activity">
    <reaction evidence="7 8">
        <text>2 reduced [adrenodoxin] + NADP(+) + H(+) = 2 oxidized [adrenodoxin] + NADPH</text>
        <dbReference type="Rhea" id="RHEA:42312"/>
        <dbReference type="Rhea" id="RHEA-COMP:9998"/>
        <dbReference type="Rhea" id="RHEA-COMP:9999"/>
        <dbReference type="ChEBI" id="CHEBI:15378"/>
        <dbReference type="ChEBI" id="CHEBI:33737"/>
        <dbReference type="ChEBI" id="CHEBI:33738"/>
        <dbReference type="ChEBI" id="CHEBI:57783"/>
        <dbReference type="ChEBI" id="CHEBI:58349"/>
        <dbReference type="EC" id="1.18.1.6"/>
    </reaction>
</comment>
<dbReference type="STRING" id="77020.A0A0M8MXJ8"/>
<feature type="binding site" evidence="9">
    <location>
        <position position="30"/>
    </location>
    <ligand>
        <name>FAD</name>
        <dbReference type="ChEBI" id="CHEBI:57692"/>
    </ligand>
</feature>
<dbReference type="InterPro" id="IPR036188">
    <property type="entry name" value="FAD/NAD-bd_sf"/>
</dbReference>
<dbReference type="EMBL" id="LGAV01000002">
    <property type="protein sequence ID" value="KOS15760.1"/>
    <property type="molecule type" value="Genomic_DNA"/>
</dbReference>
<dbReference type="GO" id="GO:0016491">
    <property type="term" value="F:oxidoreductase activity"/>
    <property type="evidence" value="ECO:0007669"/>
    <property type="project" value="UniProtKB-KW"/>
</dbReference>
<evidence type="ECO:0000256" key="7">
    <source>
        <dbReference type="ARBA" id="ARBA00048933"/>
    </source>
</evidence>
<keyword evidence="8" id="KW-0496">Mitochondrion</keyword>
<comment type="caution">
    <text evidence="11">The sequence shown here is derived from an EMBL/GenBank/DDBJ whole genome shotgun (WGS) entry which is preliminary data.</text>
</comment>
<evidence type="ECO:0000313" key="11">
    <source>
        <dbReference type="EMBL" id="KOS15760.1"/>
    </source>
</evidence>
<proteinExistence type="inferred from homology"/>
<dbReference type="Proteomes" id="UP000037751">
    <property type="component" value="Unassembled WGS sequence"/>
</dbReference>
<dbReference type="PANTHER" id="PTHR48467:SF1">
    <property type="entry name" value="GLUTAMATE SYNTHASE 1 [NADH], CHLOROPLASTIC-LIKE"/>
    <property type="match status" value="1"/>
</dbReference>
<dbReference type="EC" id="1.18.1.6" evidence="8"/>
<evidence type="ECO:0000256" key="6">
    <source>
        <dbReference type="ARBA" id="ARBA00023002"/>
    </source>
</evidence>
<organism evidence="11 12">
    <name type="scientific">Malassezia pachydermatis</name>
    <dbReference type="NCBI Taxonomy" id="77020"/>
    <lineage>
        <taxon>Eukaryota</taxon>
        <taxon>Fungi</taxon>
        <taxon>Dikarya</taxon>
        <taxon>Basidiomycota</taxon>
        <taxon>Ustilaginomycotina</taxon>
        <taxon>Malasseziomycetes</taxon>
        <taxon>Malasseziales</taxon>
        <taxon>Malasseziaceae</taxon>
        <taxon>Malassezia</taxon>
    </lineage>
</organism>
<dbReference type="PIRSF" id="PIRSF000362">
    <property type="entry name" value="FNR"/>
    <property type="match status" value="1"/>
</dbReference>
<evidence type="ECO:0000256" key="8">
    <source>
        <dbReference type="PIRNR" id="PIRNR000362"/>
    </source>
</evidence>
<dbReference type="Gene3D" id="3.50.50.60">
    <property type="entry name" value="FAD/NAD(P)-binding domain"/>
    <property type="match status" value="1"/>
</dbReference>